<name>A0A4S8QK55_9HELO</name>
<dbReference type="EMBL" id="PQXL01001035">
    <property type="protein sequence ID" value="THV43712.1"/>
    <property type="molecule type" value="Genomic_DNA"/>
</dbReference>
<reference evidence="2 3" key="1">
    <citation type="submission" date="2017-12" db="EMBL/GenBank/DDBJ databases">
        <title>Comparative genomics of Botrytis spp.</title>
        <authorList>
            <person name="Valero-Jimenez C.A."/>
            <person name="Tapia P."/>
            <person name="Veloso J."/>
            <person name="Silva-Moreno E."/>
            <person name="Staats M."/>
            <person name="Valdes J.H."/>
            <person name="Van Kan J.A.L."/>
        </authorList>
    </citation>
    <scope>NUCLEOTIDE SEQUENCE [LARGE SCALE GENOMIC DNA]</scope>
    <source>
        <strain evidence="2 3">MUCL435</strain>
    </source>
</reference>
<sequence length="104" mass="11250">MNSQQTTAVKGGTGSIATPANNVNYRRGSQEGTLFSGLQAQKRSNSDAATKARRESFAEQAPKAGFVGQMWNSEEGRENGRGGRVLGLNRTWANVYECRIVKGQ</sequence>
<feature type="region of interest" description="Disordered" evidence="1">
    <location>
        <begin position="1"/>
        <end position="83"/>
    </location>
</feature>
<accession>A0A4S8QK55</accession>
<proteinExistence type="predicted"/>
<keyword evidence="3" id="KW-1185">Reference proteome</keyword>
<dbReference type="OrthoDB" id="4158609at2759"/>
<organism evidence="2 3">
    <name type="scientific">Botrytis galanthina</name>
    <dbReference type="NCBI Taxonomy" id="278940"/>
    <lineage>
        <taxon>Eukaryota</taxon>
        <taxon>Fungi</taxon>
        <taxon>Dikarya</taxon>
        <taxon>Ascomycota</taxon>
        <taxon>Pezizomycotina</taxon>
        <taxon>Leotiomycetes</taxon>
        <taxon>Helotiales</taxon>
        <taxon>Sclerotiniaceae</taxon>
        <taxon>Botrytis</taxon>
    </lineage>
</organism>
<dbReference type="AlphaFoldDB" id="A0A4S8QK55"/>
<gene>
    <name evidence="2" type="ORF">BGAL_1040g00020</name>
</gene>
<protein>
    <submittedName>
        <fullName evidence="2">Uncharacterized protein</fullName>
    </submittedName>
</protein>
<comment type="caution">
    <text evidence="2">The sequence shown here is derived from an EMBL/GenBank/DDBJ whole genome shotgun (WGS) entry which is preliminary data.</text>
</comment>
<feature type="compositionally biased region" description="Polar residues" evidence="1">
    <location>
        <begin position="15"/>
        <end position="24"/>
    </location>
</feature>
<dbReference type="Proteomes" id="UP000308671">
    <property type="component" value="Unassembled WGS sequence"/>
</dbReference>
<feature type="compositionally biased region" description="Polar residues" evidence="1">
    <location>
        <begin position="30"/>
        <end position="48"/>
    </location>
</feature>
<evidence type="ECO:0000313" key="3">
    <source>
        <dbReference type="Proteomes" id="UP000308671"/>
    </source>
</evidence>
<evidence type="ECO:0000256" key="1">
    <source>
        <dbReference type="SAM" id="MobiDB-lite"/>
    </source>
</evidence>
<evidence type="ECO:0000313" key="2">
    <source>
        <dbReference type="EMBL" id="THV43712.1"/>
    </source>
</evidence>